<dbReference type="EMBL" id="VMNW02000135">
    <property type="protein sequence ID" value="KAA9149698.1"/>
    <property type="molecule type" value="Genomic_DNA"/>
</dbReference>
<dbReference type="OrthoDB" id="5241778at2"/>
<dbReference type="InterPro" id="IPR019923">
    <property type="entry name" value="Lucif-like_OxRdtase_MSMEG_2516"/>
</dbReference>
<evidence type="ECO:0000313" key="7">
    <source>
        <dbReference type="Proteomes" id="UP000319769"/>
    </source>
</evidence>
<dbReference type="RefSeq" id="WP_144758262.1">
    <property type="nucleotide sequence ID" value="NZ_VMNW02000135.1"/>
</dbReference>
<evidence type="ECO:0000256" key="4">
    <source>
        <dbReference type="ARBA" id="ARBA00023033"/>
    </source>
</evidence>
<dbReference type="SUPFAM" id="SSF51679">
    <property type="entry name" value="Bacterial luciferase-like"/>
    <property type="match status" value="1"/>
</dbReference>
<dbReference type="InterPro" id="IPR050172">
    <property type="entry name" value="SsuD_RutA_monooxygenase"/>
</dbReference>
<keyword evidence="4" id="KW-0503">Monooxygenase</keyword>
<gene>
    <name evidence="6" type="ORF">FPZ12_042805</name>
</gene>
<keyword evidence="2" id="KW-0288">FMN</keyword>
<evidence type="ECO:0000256" key="2">
    <source>
        <dbReference type="ARBA" id="ARBA00022643"/>
    </source>
</evidence>
<dbReference type="PANTHER" id="PTHR42847:SF4">
    <property type="entry name" value="ALKANESULFONATE MONOOXYGENASE-RELATED"/>
    <property type="match status" value="1"/>
</dbReference>
<protein>
    <submittedName>
        <fullName evidence="6">TIGR03621 family F420-dependent LLM class oxidoreductase</fullName>
    </submittedName>
</protein>
<evidence type="ECO:0000256" key="3">
    <source>
        <dbReference type="ARBA" id="ARBA00023002"/>
    </source>
</evidence>
<reference evidence="6" key="1">
    <citation type="submission" date="2019-09" db="EMBL/GenBank/DDBJ databases">
        <authorList>
            <person name="Teo W.F.A."/>
            <person name="Duangmal K."/>
        </authorList>
    </citation>
    <scope>NUCLEOTIDE SEQUENCE [LARGE SCALE GENOMIC DNA]</scope>
    <source>
        <strain evidence="6">K81G1</strain>
    </source>
</reference>
<dbReference type="GO" id="GO:0008726">
    <property type="term" value="F:alkanesulfonate monooxygenase activity"/>
    <property type="evidence" value="ECO:0007669"/>
    <property type="project" value="TreeGrafter"/>
</dbReference>
<dbReference type="InterPro" id="IPR011251">
    <property type="entry name" value="Luciferase-like_dom"/>
</dbReference>
<evidence type="ECO:0000313" key="6">
    <source>
        <dbReference type="EMBL" id="KAA9149698.1"/>
    </source>
</evidence>
<organism evidence="6 7">
    <name type="scientific">Amycolatopsis acidicola</name>
    <dbReference type="NCBI Taxonomy" id="2596893"/>
    <lineage>
        <taxon>Bacteria</taxon>
        <taxon>Bacillati</taxon>
        <taxon>Actinomycetota</taxon>
        <taxon>Actinomycetes</taxon>
        <taxon>Pseudonocardiales</taxon>
        <taxon>Pseudonocardiaceae</taxon>
        <taxon>Amycolatopsis</taxon>
    </lineage>
</organism>
<feature type="domain" description="Luciferase-like" evidence="5">
    <location>
        <begin position="14"/>
        <end position="206"/>
    </location>
</feature>
<sequence>MPDRLFRFGLVATSAGSARDWTKLAQQAENLGFSTLLMPDGVGIQSAFPALAAAAATTERLRFGNFVLAAPLRPPGLIAWETATLDQLSEGRFELGIGAGRPDGAHNAEVLGVPYGTAGSRVRQVAEIIDTVDRLFLQDKAFQPVQKPRPPIMVAGGGDKLLTVAAQRADILAVHADGSEAGLATKLGLVREIAGQRFDDLELSVNVFSVGDGELSPFVQRFGIDPAQAKDNAHVSVLNGSSPADVLKRRRDELGISYVTFNVQTLDSAAPIVEELAGT</sequence>
<keyword evidence="7" id="KW-1185">Reference proteome</keyword>
<name>A0A5N0UQR5_9PSEU</name>
<dbReference type="NCBIfam" id="TIGR03621">
    <property type="entry name" value="F420_MSMEG_2516"/>
    <property type="match status" value="1"/>
</dbReference>
<comment type="caution">
    <text evidence="6">The sequence shown here is derived from an EMBL/GenBank/DDBJ whole genome shotgun (WGS) entry which is preliminary data.</text>
</comment>
<keyword evidence="3" id="KW-0560">Oxidoreductase</keyword>
<dbReference type="Pfam" id="PF00296">
    <property type="entry name" value="Bac_luciferase"/>
    <property type="match status" value="1"/>
</dbReference>
<evidence type="ECO:0000256" key="1">
    <source>
        <dbReference type="ARBA" id="ARBA00022630"/>
    </source>
</evidence>
<proteinExistence type="predicted"/>
<keyword evidence="1" id="KW-0285">Flavoprotein</keyword>
<dbReference type="Proteomes" id="UP000319769">
    <property type="component" value="Unassembled WGS sequence"/>
</dbReference>
<dbReference type="AlphaFoldDB" id="A0A5N0UQR5"/>
<accession>A0A5N0UQR5</accession>
<dbReference type="Gene3D" id="3.20.20.30">
    <property type="entry name" value="Luciferase-like domain"/>
    <property type="match status" value="1"/>
</dbReference>
<dbReference type="GO" id="GO:0046306">
    <property type="term" value="P:alkanesulfonate catabolic process"/>
    <property type="evidence" value="ECO:0007669"/>
    <property type="project" value="TreeGrafter"/>
</dbReference>
<evidence type="ECO:0000259" key="5">
    <source>
        <dbReference type="Pfam" id="PF00296"/>
    </source>
</evidence>
<dbReference type="InterPro" id="IPR036661">
    <property type="entry name" value="Luciferase-like_sf"/>
</dbReference>
<dbReference type="PANTHER" id="PTHR42847">
    <property type="entry name" value="ALKANESULFONATE MONOOXYGENASE"/>
    <property type="match status" value="1"/>
</dbReference>